<dbReference type="Gene3D" id="2.40.30.10">
    <property type="entry name" value="Translation factors"/>
    <property type="match status" value="1"/>
</dbReference>
<dbReference type="Pfam" id="PF00009">
    <property type="entry name" value="GTP_EFTU"/>
    <property type="match status" value="1"/>
</dbReference>
<dbReference type="Gene3D" id="3.30.230.10">
    <property type="match status" value="1"/>
</dbReference>
<dbReference type="PROSITE" id="PS00301">
    <property type="entry name" value="G_TR_1"/>
    <property type="match status" value="1"/>
</dbReference>
<dbReference type="InterPro" id="IPR000640">
    <property type="entry name" value="EFG_V-like"/>
</dbReference>
<dbReference type="InterPro" id="IPR005225">
    <property type="entry name" value="Small_GTP-bd"/>
</dbReference>
<dbReference type="InterPro" id="IPR031157">
    <property type="entry name" value="G_TR_CS"/>
</dbReference>
<dbReference type="InterPro" id="IPR009000">
    <property type="entry name" value="Transl_B-barrel_sf"/>
</dbReference>
<dbReference type="InterPro" id="IPR035647">
    <property type="entry name" value="EFG_III/V"/>
</dbReference>
<evidence type="ECO:0000256" key="3">
    <source>
        <dbReference type="ARBA" id="ARBA00022917"/>
    </source>
</evidence>
<dbReference type="Pfam" id="PF22042">
    <property type="entry name" value="EF-G_D2"/>
    <property type="match status" value="1"/>
</dbReference>
<dbReference type="Proteomes" id="UP000800303">
    <property type="component" value="Unassembled WGS sequence"/>
</dbReference>
<dbReference type="InterPro" id="IPR035650">
    <property type="entry name" value="Tet_C"/>
</dbReference>
<dbReference type="Gene3D" id="3.40.50.300">
    <property type="entry name" value="P-loop containing nucleotide triphosphate hydrolases"/>
    <property type="match status" value="1"/>
</dbReference>
<feature type="domain" description="Tr-type G" evidence="7">
    <location>
        <begin position="47"/>
        <end position="339"/>
    </location>
</feature>
<keyword evidence="4" id="KW-0342">GTP-binding</keyword>
<keyword evidence="3" id="KW-0648">Protein biosynthesis</keyword>
<dbReference type="InterPro" id="IPR020568">
    <property type="entry name" value="Ribosomal_Su5_D2-typ_SF"/>
</dbReference>
<dbReference type="InterPro" id="IPR041095">
    <property type="entry name" value="EFG_II"/>
</dbReference>
<protein>
    <submittedName>
        <fullName evidence="8">TetM/TetW/TetO/TetS family tetracycline resistance ribosomal protection protein</fullName>
    </submittedName>
</protein>
<keyword evidence="5" id="KW-0046">Antibiotic resistance</keyword>
<accession>A0ABX0F3K7</accession>
<name>A0ABX0F3K7_9BACL</name>
<dbReference type="EMBL" id="JAAFGS010000003">
    <property type="protein sequence ID" value="NGZ75562.1"/>
    <property type="molecule type" value="Genomic_DNA"/>
</dbReference>
<sequence length="736" mass="80012">MVQYNNRAFALPVSRRKSAETRISTETALFLFTFRRIEADVSLNTSSSVRNIGVFAHIDAGKTTTTEYMLYHSGSIRSLGSVDEGTTSTDFLDVERERGISVRAASASLTWKGHKINLVDTPGHADFLAEVERSLGVMDGAVLIVSAAEGVQAQTEVLWQALRLMNIPTLIYINKLDRVGASFDRTLADIRLLLSPAALPVQIPVYTEEDAFAGVRELWQVSGAPMRGEEPQAVGADSKADPAPSGPNPSLDAQSEILGLRGRIDAFRTEAVETMADFDEELMLRYIEGDLPDPAKTAALLAGHSAAGRLFPVCCGCSQKGIGIDELLDAVLAFLPAPTPQEELAGIVFKIERERSMGRAAWIRLYGGTLRNRDTVRLNGREEEHKITQIRMLDGLKRIDAGEIGPGDIAAVYGLLGAAIGDIVGDPARVPSAPEMAVPLLTARVLPESEADYVRTAEALQELTDEDPLLDLAWLPEVRELHVRMMGAIQLEVLTSMLRSRFGLNVGFGPPAVIYKETPAQVCEGRVAYLAPKPCWAILHFRIEPGERGSGLVYRSQARADDILPAYQNEVERRVPEALKQGLHGWEVTDLIVTLTYGQSHVWHTHPLDFVIATPMGIMNGLASGGTKLLEPMLRFRISVPEEHAGRVLSDLSRMRAEFSAPSAEAGRFVVEGTVPASTSMDYSASLRSFSGGKGVMTASFEGYQEAPEGTEASRPRIGINPLDEAKYILSARSAL</sequence>
<keyword evidence="2" id="KW-0547">Nucleotide-binding</keyword>
<dbReference type="InterPro" id="IPR005517">
    <property type="entry name" value="Transl_elong_EFG/EF2_IV"/>
</dbReference>
<dbReference type="PRINTS" id="PR00315">
    <property type="entry name" value="ELONGATNFCT"/>
</dbReference>
<reference evidence="8 9" key="1">
    <citation type="submission" date="2020-01" db="EMBL/GenBank/DDBJ databases">
        <title>Polyphasic characterisation and genomic insights into a novel alkali tolerant bacterium VR-M41.</title>
        <authorList>
            <person name="Vemuluri V.R."/>
        </authorList>
    </citation>
    <scope>NUCLEOTIDE SEQUENCE [LARGE SCALE GENOMIC DNA]</scope>
    <source>
        <strain evidence="8 9">VR-M41</strain>
    </source>
</reference>
<comment type="function">
    <text evidence="1">Abolishes the inhibitory effect of tetracyclin on protein synthesis by a non-covalent modification of the ribosomes.</text>
</comment>
<evidence type="ECO:0000256" key="6">
    <source>
        <dbReference type="SAM" id="MobiDB-lite"/>
    </source>
</evidence>
<dbReference type="SUPFAM" id="SSF52540">
    <property type="entry name" value="P-loop containing nucleoside triphosphate hydrolases"/>
    <property type="match status" value="1"/>
</dbReference>
<dbReference type="SUPFAM" id="SSF50447">
    <property type="entry name" value="Translation proteins"/>
    <property type="match status" value="1"/>
</dbReference>
<organism evidence="8 9">
    <name type="scientific">Saccharibacillus alkalitolerans</name>
    <dbReference type="NCBI Taxonomy" id="2705290"/>
    <lineage>
        <taxon>Bacteria</taxon>
        <taxon>Bacillati</taxon>
        <taxon>Bacillota</taxon>
        <taxon>Bacilli</taxon>
        <taxon>Bacillales</taxon>
        <taxon>Paenibacillaceae</taxon>
        <taxon>Saccharibacillus</taxon>
    </lineage>
</organism>
<dbReference type="SMART" id="SM00838">
    <property type="entry name" value="EFG_C"/>
    <property type="match status" value="1"/>
</dbReference>
<dbReference type="SUPFAM" id="SSF54980">
    <property type="entry name" value="EF-G C-terminal domain-like"/>
    <property type="match status" value="2"/>
</dbReference>
<evidence type="ECO:0000313" key="9">
    <source>
        <dbReference type="Proteomes" id="UP000800303"/>
    </source>
</evidence>
<dbReference type="PANTHER" id="PTHR43261:SF1">
    <property type="entry name" value="RIBOSOME-RELEASING FACTOR 2, MITOCHONDRIAL"/>
    <property type="match status" value="1"/>
</dbReference>
<dbReference type="InterPro" id="IPR053905">
    <property type="entry name" value="EF-G-like_DII"/>
</dbReference>
<dbReference type="NCBIfam" id="TIGR00231">
    <property type="entry name" value="small_GTP"/>
    <property type="match status" value="1"/>
</dbReference>
<dbReference type="Pfam" id="PF00679">
    <property type="entry name" value="EFG_C"/>
    <property type="match status" value="1"/>
</dbReference>
<evidence type="ECO:0000256" key="4">
    <source>
        <dbReference type="ARBA" id="ARBA00023134"/>
    </source>
</evidence>
<gene>
    <name evidence="8" type="ORF">GYN08_09525</name>
</gene>
<feature type="region of interest" description="Disordered" evidence="6">
    <location>
        <begin position="226"/>
        <end position="252"/>
    </location>
</feature>
<evidence type="ECO:0000259" key="7">
    <source>
        <dbReference type="PROSITE" id="PS51722"/>
    </source>
</evidence>
<comment type="caution">
    <text evidence="8">The sequence shown here is derived from an EMBL/GenBank/DDBJ whole genome shotgun (WGS) entry which is preliminary data.</text>
</comment>
<evidence type="ECO:0000256" key="5">
    <source>
        <dbReference type="ARBA" id="ARBA00023251"/>
    </source>
</evidence>
<dbReference type="InterPro" id="IPR014721">
    <property type="entry name" value="Ribsml_uS5_D2-typ_fold_subgr"/>
</dbReference>
<dbReference type="InterPro" id="IPR027417">
    <property type="entry name" value="P-loop_NTPase"/>
</dbReference>
<dbReference type="Pfam" id="PF14492">
    <property type="entry name" value="EFG_III"/>
    <property type="match status" value="1"/>
</dbReference>
<evidence type="ECO:0000256" key="1">
    <source>
        <dbReference type="ARBA" id="ARBA00003987"/>
    </source>
</evidence>
<evidence type="ECO:0000313" key="8">
    <source>
        <dbReference type="EMBL" id="NGZ75562.1"/>
    </source>
</evidence>
<dbReference type="PANTHER" id="PTHR43261">
    <property type="entry name" value="TRANSLATION ELONGATION FACTOR G-RELATED"/>
    <property type="match status" value="1"/>
</dbReference>
<dbReference type="CDD" id="cd03711">
    <property type="entry name" value="Tet_C"/>
    <property type="match status" value="1"/>
</dbReference>
<dbReference type="Pfam" id="PF03764">
    <property type="entry name" value="EFG_IV"/>
    <property type="match status" value="1"/>
</dbReference>
<dbReference type="Gene3D" id="3.30.70.870">
    <property type="entry name" value="Elongation Factor G (Translational Gtpase), domain 3"/>
    <property type="match status" value="1"/>
</dbReference>
<evidence type="ECO:0000256" key="2">
    <source>
        <dbReference type="ARBA" id="ARBA00022741"/>
    </source>
</evidence>
<dbReference type="SUPFAM" id="SSF54211">
    <property type="entry name" value="Ribosomal protein S5 domain 2-like"/>
    <property type="match status" value="1"/>
</dbReference>
<dbReference type="Gene3D" id="3.30.70.240">
    <property type="match status" value="1"/>
</dbReference>
<dbReference type="PROSITE" id="PS51722">
    <property type="entry name" value="G_TR_2"/>
    <property type="match status" value="1"/>
</dbReference>
<keyword evidence="9" id="KW-1185">Reference proteome</keyword>
<dbReference type="InterPro" id="IPR000795">
    <property type="entry name" value="T_Tr_GTP-bd_dom"/>
</dbReference>
<proteinExistence type="predicted"/>
<dbReference type="SMART" id="SM00889">
    <property type="entry name" value="EFG_IV"/>
    <property type="match status" value="1"/>
</dbReference>